<organism evidence="3 4">
    <name type="scientific">Candidatus Alectryocaccomicrobium excrementavium</name>
    <dbReference type="NCBI Taxonomy" id="2840668"/>
    <lineage>
        <taxon>Bacteria</taxon>
        <taxon>Bacillati</taxon>
        <taxon>Bacillota</taxon>
        <taxon>Clostridia</taxon>
        <taxon>Candidatus Alectryocaccomicrobium</taxon>
    </lineage>
</organism>
<gene>
    <name evidence="3" type="ORF">IAA84_13725</name>
</gene>
<feature type="transmembrane region" description="Helical" evidence="1">
    <location>
        <begin position="302"/>
        <end position="321"/>
    </location>
</feature>
<feature type="transmembrane region" description="Helical" evidence="1">
    <location>
        <begin position="395"/>
        <end position="418"/>
    </location>
</feature>
<dbReference type="PANTHER" id="PTHR36442">
    <property type="entry name" value="CYCLIC-DI-AMP PHOSPHODIESTERASE PGPH"/>
    <property type="match status" value="1"/>
</dbReference>
<evidence type="ECO:0000313" key="3">
    <source>
        <dbReference type="EMBL" id="HIS94066.1"/>
    </source>
</evidence>
<dbReference type="Gene3D" id="1.10.3210.10">
    <property type="entry name" value="Hypothetical protein af1432"/>
    <property type="match status" value="1"/>
</dbReference>
<dbReference type="InterPro" id="IPR003607">
    <property type="entry name" value="HD/PDEase_dom"/>
</dbReference>
<dbReference type="InterPro" id="IPR006674">
    <property type="entry name" value="HD_domain"/>
</dbReference>
<sequence length="708" mass="77836">MAQKLKFFQLHANRLTQPAIGAALYVVLFIMLVLAITPERYGIEVGAPAPITIMATKDVVDTVTTERLKEAAARAVEPSYKRAEEDVASQVLSAMDQSFAQLREIANTQPGASADSITDAELEEARERFDPVQIEKTQLAALMSADAETVAALFQATRTLVNDALNSYISEGQESDTVSSITRELAKTYDTSLVAVAANVVRAHIRANMIIDEETTEANRQAARDAVETVTRVKGEVIVREGEIVTQAHYEMLKALGMVESEVVDMPLYYGVALFLLLVLASCVGLMYAFARKVLLDAKMLLMLSIVCVITVALSLLVRTITPYLMPVSTGVILVAILVNPSTAFIVNIMLSMVAALLASGSSGLFTAAMFSIMITPILSSPLVFIVFRRRQQRTTVLLTGLVIGVANMLITISLGFVNNTDLNGIFFNSLWAAGGGLLSAMFCVGLQPLMEWMFNLVTSAKLLELSNPSQPLLRRLMLEAPGTYHHSMVVANLAEAAASAIGANGLLARVGAYYHDVGKLKRPLYFKENQMGDNPHDRTDPRVSASIVIAHTRDGVQIAQRERIPEPILDIIRSHHGDTAVVYFYDKAVKLYGDKLDPRDYRYSGPRPRSREAAIVMLADAVEAAERSMQNPNPAKMRELLRKIIRGKMEDGQLDECELTFADLDKIREAFETVLAGVFHERIEYPTIEVPQLDREENHDEGENEKT</sequence>
<keyword evidence="1" id="KW-0472">Membrane</keyword>
<dbReference type="InterPro" id="IPR011621">
    <property type="entry name" value="Metal-dep_PHydrolase_7TM_intra"/>
</dbReference>
<accession>A0A9D1G2R6</accession>
<dbReference type="Pfam" id="PF07698">
    <property type="entry name" value="7TM-7TMR_HD"/>
    <property type="match status" value="1"/>
</dbReference>
<protein>
    <submittedName>
        <fullName evidence="3">HDIG domain-containing protein</fullName>
    </submittedName>
</protein>
<dbReference type="EMBL" id="DVJN01000267">
    <property type="protein sequence ID" value="HIS94066.1"/>
    <property type="molecule type" value="Genomic_DNA"/>
</dbReference>
<evidence type="ECO:0000259" key="2">
    <source>
        <dbReference type="SMART" id="SM00471"/>
    </source>
</evidence>
<keyword evidence="1" id="KW-0812">Transmembrane</keyword>
<dbReference type="CDD" id="cd00077">
    <property type="entry name" value="HDc"/>
    <property type="match status" value="1"/>
</dbReference>
<dbReference type="AlphaFoldDB" id="A0A9D1G2R6"/>
<evidence type="ECO:0000256" key="1">
    <source>
        <dbReference type="SAM" id="Phobius"/>
    </source>
</evidence>
<reference evidence="3" key="2">
    <citation type="journal article" date="2021" name="PeerJ">
        <title>Extensive microbial diversity within the chicken gut microbiome revealed by metagenomics and culture.</title>
        <authorList>
            <person name="Gilroy R."/>
            <person name="Ravi A."/>
            <person name="Getino M."/>
            <person name="Pursley I."/>
            <person name="Horton D.L."/>
            <person name="Alikhan N.F."/>
            <person name="Baker D."/>
            <person name="Gharbi K."/>
            <person name="Hall N."/>
            <person name="Watson M."/>
            <person name="Adriaenssens E.M."/>
            <person name="Foster-Nyarko E."/>
            <person name="Jarju S."/>
            <person name="Secka A."/>
            <person name="Antonio M."/>
            <person name="Oren A."/>
            <person name="Chaudhuri R.R."/>
            <person name="La Ragione R."/>
            <person name="Hildebrand F."/>
            <person name="Pallen M.J."/>
        </authorList>
    </citation>
    <scope>NUCLEOTIDE SEQUENCE</scope>
    <source>
        <strain evidence="3">13766</strain>
    </source>
</reference>
<dbReference type="Pfam" id="PF01966">
    <property type="entry name" value="HD"/>
    <property type="match status" value="1"/>
</dbReference>
<dbReference type="InterPro" id="IPR006675">
    <property type="entry name" value="HDIG_dom"/>
</dbReference>
<feature type="transmembrane region" description="Helical" evidence="1">
    <location>
        <begin position="268"/>
        <end position="290"/>
    </location>
</feature>
<dbReference type="Pfam" id="PF07697">
    <property type="entry name" value="7TMR-HDED"/>
    <property type="match status" value="1"/>
</dbReference>
<feature type="transmembrane region" description="Helical" evidence="1">
    <location>
        <begin position="430"/>
        <end position="447"/>
    </location>
</feature>
<feature type="transmembrane region" description="Helical" evidence="1">
    <location>
        <begin position="15"/>
        <end position="36"/>
    </location>
</feature>
<dbReference type="NCBIfam" id="TIGR00277">
    <property type="entry name" value="HDIG"/>
    <property type="match status" value="1"/>
</dbReference>
<comment type="caution">
    <text evidence="3">The sequence shown here is derived from an EMBL/GenBank/DDBJ whole genome shotgun (WGS) entry which is preliminary data.</text>
</comment>
<dbReference type="SUPFAM" id="SSF109604">
    <property type="entry name" value="HD-domain/PDEase-like"/>
    <property type="match status" value="1"/>
</dbReference>
<reference evidence="3" key="1">
    <citation type="submission" date="2020-10" db="EMBL/GenBank/DDBJ databases">
        <authorList>
            <person name="Gilroy R."/>
        </authorList>
    </citation>
    <scope>NUCLEOTIDE SEQUENCE</scope>
    <source>
        <strain evidence="3">13766</strain>
    </source>
</reference>
<proteinExistence type="predicted"/>
<dbReference type="InterPro" id="IPR052722">
    <property type="entry name" value="PgpH_phosphodiesterase"/>
</dbReference>
<dbReference type="InterPro" id="IPR011624">
    <property type="entry name" value="Metal-dep_PHydrolase_7TM_extra"/>
</dbReference>
<dbReference type="PANTHER" id="PTHR36442:SF1">
    <property type="entry name" value="CYCLIC-DI-AMP PHOSPHODIESTERASE PGPH"/>
    <property type="match status" value="1"/>
</dbReference>
<keyword evidence="1" id="KW-1133">Transmembrane helix</keyword>
<evidence type="ECO:0000313" key="4">
    <source>
        <dbReference type="Proteomes" id="UP000824140"/>
    </source>
</evidence>
<dbReference type="Proteomes" id="UP000824140">
    <property type="component" value="Unassembled WGS sequence"/>
</dbReference>
<dbReference type="SMART" id="SM00471">
    <property type="entry name" value="HDc"/>
    <property type="match status" value="1"/>
</dbReference>
<feature type="domain" description="HD/PDEase" evidence="2">
    <location>
        <begin position="480"/>
        <end position="635"/>
    </location>
</feature>
<feature type="transmembrane region" description="Helical" evidence="1">
    <location>
        <begin position="333"/>
        <end position="359"/>
    </location>
</feature>
<feature type="transmembrane region" description="Helical" evidence="1">
    <location>
        <begin position="365"/>
        <end position="388"/>
    </location>
</feature>
<name>A0A9D1G2R6_9FIRM</name>